<name>A0A9P0ML07_ACAOB</name>
<dbReference type="GO" id="GO:0016020">
    <property type="term" value="C:membrane"/>
    <property type="evidence" value="ECO:0007669"/>
    <property type="project" value="TreeGrafter"/>
</dbReference>
<dbReference type="Gene3D" id="3.40.525.10">
    <property type="entry name" value="CRAL-TRIO lipid binding domain"/>
    <property type="match status" value="1"/>
</dbReference>
<dbReference type="PANTHER" id="PTHR10174">
    <property type="entry name" value="ALPHA-TOCOPHEROL TRANSFER PROTEIN-RELATED"/>
    <property type="match status" value="1"/>
</dbReference>
<sequence>MHYINVPSFAESIISLAKSFLKPKLQERIHIHSSTDGLKKYIPLEILPQDLEERSFHAKNSIVWF</sequence>
<dbReference type="PANTHER" id="PTHR10174:SF224">
    <property type="entry name" value="RETINOL-BINDING PROTEIN PINTA"/>
    <property type="match status" value="1"/>
</dbReference>
<dbReference type="OrthoDB" id="6575879at2759"/>
<dbReference type="InterPro" id="IPR036865">
    <property type="entry name" value="CRAL-TRIO_dom_sf"/>
</dbReference>
<dbReference type="GO" id="GO:1902936">
    <property type="term" value="F:phosphatidylinositol bisphosphate binding"/>
    <property type="evidence" value="ECO:0007669"/>
    <property type="project" value="TreeGrafter"/>
</dbReference>
<keyword evidence="3" id="KW-1185">Reference proteome</keyword>
<dbReference type="SUPFAM" id="SSF52087">
    <property type="entry name" value="CRAL/TRIO domain"/>
    <property type="match status" value="1"/>
</dbReference>
<evidence type="ECO:0000313" key="3">
    <source>
        <dbReference type="Proteomes" id="UP001152888"/>
    </source>
</evidence>
<organism evidence="2 3">
    <name type="scientific">Acanthoscelides obtectus</name>
    <name type="common">Bean weevil</name>
    <name type="synonym">Bruchus obtectus</name>
    <dbReference type="NCBI Taxonomy" id="200917"/>
    <lineage>
        <taxon>Eukaryota</taxon>
        <taxon>Metazoa</taxon>
        <taxon>Ecdysozoa</taxon>
        <taxon>Arthropoda</taxon>
        <taxon>Hexapoda</taxon>
        <taxon>Insecta</taxon>
        <taxon>Pterygota</taxon>
        <taxon>Neoptera</taxon>
        <taxon>Endopterygota</taxon>
        <taxon>Coleoptera</taxon>
        <taxon>Polyphaga</taxon>
        <taxon>Cucujiformia</taxon>
        <taxon>Chrysomeloidea</taxon>
        <taxon>Chrysomelidae</taxon>
        <taxon>Bruchinae</taxon>
        <taxon>Bruchini</taxon>
        <taxon>Acanthoscelides</taxon>
    </lineage>
</organism>
<comment type="caution">
    <text evidence="2">The sequence shown here is derived from an EMBL/GenBank/DDBJ whole genome shotgun (WGS) entry which is preliminary data.</text>
</comment>
<dbReference type="Proteomes" id="UP001152888">
    <property type="component" value="Unassembled WGS sequence"/>
</dbReference>
<feature type="domain" description="CRAL-TRIO" evidence="1">
    <location>
        <begin position="1"/>
        <end position="51"/>
    </location>
</feature>
<dbReference type="Pfam" id="PF00650">
    <property type="entry name" value="CRAL_TRIO"/>
    <property type="match status" value="1"/>
</dbReference>
<evidence type="ECO:0000259" key="1">
    <source>
        <dbReference type="PROSITE" id="PS50191"/>
    </source>
</evidence>
<dbReference type="EMBL" id="CAKOFQ010008513">
    <property type="protein sequence ID" value="CAH2014541.1"/>
    <property type="molecule type" value="Genomic_DNA"/>
</dbReference>
<reference evidence="2" key="1">
    <citation type="submission" date="2022-03" db="EMBL/GenBank/DDBJ databases">
        <authorList>
            <person name="Sayadi A."/>
        </authorList>
    </citation>
    <scope>NUCLEOTIDE SEQUENCE</scope>
</reference>
<accession>A0A9P0ML07</accession>
<evidence type="ECO:0000313" key="2">
    <source>
        <dbReference type="EMBL" id="CAH2014541.1"/>
    </source>
</evidence>
<dbReference type="PROSITE" id="PS50191">
    <property type="entry name" value="CRAL_TRIO"/>
    <property type="match status" value="1"/>
</dbReference>
<dbReference type="AlphaFoldDB" id="A0A9P0ML07"/>
<dbReference type="InterPro" id="IPR001251">
    <property type="entry name" value="CRAL-TRIO_dom"/>
</dbReference>
<proteinExistence type="predicted"/>
<protein>
    <recommendedName>
        <fullName evidence="1">CRAL-TRIO domain-containing protein</fullName>
    </recommendedName>
</protein>
<gene>
    <name evidence="2" type="ORF">ACAOBT_LOCUS34185</name>
</gene>